<evidence type="ECO:0000313" key="1">
    <source>
        <dbReference type="EMBL" id="GIY17627.1"/>
    </source>
</evidence>
<gene>
    <name evidence="1" type="ORF">CEXT_256541</name>
</gene>
<comment type="caution">
    <text evidence="1">The sequence shown here is derived from an EMBL/GenBank/DDBJ whole genome shotgun (WGS) entry which is preliminary data.</text>
</comment>
<keyword evidence="2" id="KW-1185">Reference proteome</keyword>
<protein>
    <recommendedName>
        <fullName evidence="3">Ycf15</fullName>
    </recommendedName>
</protein>
<organism evidence="1 2">
    <name type="scientific">Caerostris extrusa</name>
    <name type="common">Bark spider</name>
    <name type="synonym">Caerostris bankana</name>
    <dbReference type="NCBI Taxonomy" id="172846"/>
    <lineage>
        <taxon>Eukaryota</taxon>
        <taxon>Metazoa</taxon>
        <taxon>Ecdysozoa</taxon>
        <taxon>Arthropoda</taxon>
        <taxon>Chelicerata</taxon>
        <taxon>Arachnida</taxon>
        <taxon>Araneae</taxon>
        <taxon>Araneomorphae</taxon>
        <taxon>Entelegynae</taxon>
        <taxon>Araneoidea</taxon>
        <taxon>Araneidae</taxon>
        <taxon>Caerostris</taxon>
    </lineage>
</organism>
<evidence type="ECO:0008006" key="3">
    <source>
        <dbReference type="Google" id="ProtNLM"/>
    </source>
</evidence>
<dbReference type="AlphaFoldDB" id="A0AAV4RB16"/>
<evidence type="ECO:0000313" key="2">
    <source>
        <dbReference type="Proteomes" id="UP001054945"/>
    </source>
</evidence>
<dbReference type="Proteomes" id="UP001054945">
    <property type="component" value="Unassembled WGS sequence"/>
</dbReference>
<dbReference type="EMBL" id="BPLR01007527">
    <property type="protein sequence ID" value="GIY17627.1"/>
    <property type="molecule type" value="Genomic_DNA"/>
</dbReference>
<accession>A0AAV4RB16</accession>
<sequence length="108" mass="12749">MDICFVLSRVKFPTSMNSETQGVAVFRIRIKKILQYSVHAMFATRGIHFPATDQNSGDNRLRFFFCIYKRANLFPPIPRKEWQNNIASSGDSRWNEVQVEDPWYLFVR</sequence>
<reference evidence="1 2" key="1">
    <citation type="submission" date="2021-06" db="EMBL/GenBank/DDBJ databases">
        <title>Caerostris extrusa draft genome.</title>
        <authorList>
            <person name="Kono N."/>
            <person name="Arakawa K."/>
        </authorList>
    </citation>
    <scope>NUCLEOTIDE SEQUENCE [LARGE SCALE GENOMIC DNA]</scope>
</reference>
<proteinExistence type="predicted"/>
<name>A0AAV4RB16_CAEEX</name>